<dbReference type="Gene3D" id="1.25.40.10">
    <property type="entry name" value="Tetratricopeptide repeat domain"/>
    <property type="match status" value="3"/>
</dbReference>
<dbReference type="PANTHER" id="PTHR19959:SF119">
    <property type="entry name" value="FUNGAL LIPASE-LIKE DOMAIN-CONTAINING PROTEIN"/>
    <property type="match status" value="1"/>
</dbReference>
<reference evidence="2 3" key="1">
    <citation type="journal article" date="2019" name="Nat. Ecol. Evol.">
        <title>Megaphylogeny resolves global patterns of mushroom evolution.</title>
        <authorList>
            <person name="Varga T."/>
            <person name="Krizsan K."/>
            <person name="Foldi C."/>
            <person name="Dima B."/>
            <person name="Sanchez-Garcia M."/>
            <person name="Sanchez-Ramirez S."/>
            <person name="Szollosi G.J."/>
            <person name="Szarkandi J.G."/>
            <person name="Papp V."/>
            <person name="Albert L."/>
            <person name="Andreopoulos W."/>
            <person name="Angelini C."/>
            <person name="Antonin V."/>
            <person name="Barry K.W."/>
            <person name="Bougher N.L."/>
            <person name="Buchanan P."/>
            <person name="Buyck B."/>
            <person name="Bense V."/>
            <person name="Catcheside P."/>
            <person name="Chovatia M."/>
            <person name="Cooper J."/>
            <person name="Damon W."/>
            <person name="Desjardin D."/>
            <person name="Finy P."/>
            <person name="Geml J."/>
            <person name="Haridas S."/>
            <person name="Hughes K."/>
            <person name="Justo A."/>
            <person name="Karasinski D."/>
            <person name="Kautmanova I."/>
            <person name="Kiss B."/>
            <person name="Kocsube S."/>
            <person name="Kotiranta H."/>
            <person name="LaButti K.M."/>
            <person name="Lechner B.E."/>
            <person name="Liimatainen K."/>
            <person name="Lipzen A."/>
            <person name="Lukacs Z."/>
            <person name="Mihaltcheva S."/>
            <person name="Morgado L.N."/>
            <person name="Niskanen T."/>
            <person name="Noordeloos M.E."/>
            <person name="Ohm R.A."/>
            <person name="Ortiz-Santana B."/>
            <person name="Ovrebo C."/>
            <person name="Racz N."/>
            <person name="Riley R."/>
            <person name="Savchenko A."/>
            <person name="Shiryaev A."/>
            <person name="Soop K."/>
            <person name="Spirin V."/>
            <person name="Szebenyi C."/>
            <person name="Tomsovsky M."/>
            <person name="Tulloss R.E."/>
            <person name="Uehling J."/>
            <person name="Grigoriev I.V."/>
            <person name="Vagvolgyi C."/>
            <person name="Papp T."/>
            <person name="Martin F.M."/>
            <person name="Miettinen O."/>
            <person name="Hibbett D.S."/>
            <person name="Nagy L.G."/>
        </authorList>
    </citation>
    <scope>NUCLEOTIDE SEQUENCE [LARGE SCALE GENOMIC DNA]</scope>
    <source>
        <strain evidence="2 3">FP101781</strain>
    </source>
</reference>
<feature type="domain" description="CHAT" evidence="1">
    <location>
        <begin position="937"/>
        <end position="1233"/>
    </location>
</feature>
<evidence type="ECO:0000259" key="1">
    <source>
        <dbReference type="Pfam" id="PF12770"/>
    </source>
</evidence>
<gene>
    <name evidence="2" type="ORF">FA13DRAFT_1413597</name>
</gene>
<dbReference type="InterPro" id="IPR024983">
    <property type="entry name" value="CHAT_dom"/>
</dbReference>
<dbReference type="STRING" id="71717.A0A4Y7SNI1"/>
<dbReference type="EMBL" id="QPFP01000078">
    <property type="protein sequence ID" value="TEB23427.1"/>
    <property type="molecule type" value="Genomic_DNA"/>
</dbReference>
<dbReference type="PANTHER" id="PTHR19959">
    <property type="entry name" value="KINESIN LIGHT CHAIN"/>
    <property type="match status" value="1"/>
</dbReference>
<dbReference type="Pfam" id="PF13374">
    <property type="entry name" value="TPR_10"/>
    <property type="match status" value="1"/>
</dbReference>
<dbReference type="Proteomes" id="UP000298030">
    <property type="component" value="Unassembled WGS sequence"/>
</dbReference>
<dbReference type="OrthoDB" id="9991317at2759"/>
<comment type="caution">
    <text evidence="2">The sequence shown here is derived from an EMBL/GenBank/DDBJ whole genome shotgun (WGS) entry which is preliminary data.</text>
</comment>
<name>A0A4Y7SNI1_COPMI</name>
<accession>A0A4Y7SNI1</accession>
<organism evidence="2 3">
    <name type="scientific">Coprinellus micaceus</name>
    <name type="common">Glistening ink-cap mushroom</name>
    <name type="synonym">Coprinus micaceus</name>
    <dbReference type="NCBI Taxonomy" id="71717"/>
    <lineage>
        <taxon>Eukaryota</taxon>
        <taxon>Fungi</taxon>
        <taxon>Dikarya</taxon>
        <taxon>Basidiomycota</taxon>
        <taxon>Agaricomycotina</taxon>
        <taxon>Agaricomycetes</taxon>
        <taxon>Agaricomycetidae</taxon>
        <taxon>Agaricales</taxon>
        <taxon>Agaricineae</taxon>
        <taxon>Psathyrellaceae</taxon>
        <taxon>Coprinellus</taxon>
    </lineage>
</organism>
<protein>
    <recommendedName>
        <fullName evidence="1">CHAT domain-containing protein</fullName>
    </recommendedName>
</protein>
<evidence type="ECO:0000313" key="3">
    <source>
        <dbReference type="Proteomes" id="UP000298030"/>
    </source>
</evidence>
<dbReference type="Pfam" id="PF12770">
    <property type="entry name" value="CHAT"/>
    <property type="match status" value="1"/>
</dbReference>
<sequence length="1234" mass="135783">MYRRFKSTGRLTDISDAVSTLRQVMETTSDTSKNLTTVLNYLGTFLLCRFDHTAHLQDVDEAIRVQTRAIGLTPEGDTNLVAWLSSLGNSLQARFEHTGDLKDLAEAIRVQTQAVDLGPDVHADLPALLTNLGNSLSSRYETTGNLQDLDQVIRLRKQALDLAPEGHAFLPTFLTNLGNSLIYHFKHTGNLQDIVEAIRVQTRAVDLTPEGHVDLPGWLSNLGNAFLHRFSRTGDIHDLSEAARFQRRAVDVTPKGHASLSAQLLNLGNSLLSQFNRTGELQDLTEAIRVQKQALDLIPQGHGALPLLLTNLGNSLLSRSNSTGNLQDLAEAIRVQKQAIDVSSQEHADLPTFLANLGDSYLFRFKRTGDLHNVVEAIEVQARAVDLASNGHANLPLWLISLGNSYLSRFSRSGNLEDLAEAIRVQTRAVELATEGHANLATLLTYLGGSLRSRFERTGNLQDIAETIAVQTRAVDLTPEGHVDLPRHLANLGNSYARRYEDTGDLQDVVEAIRIHTQAVELTPEGHESQPGKFSNLGYAFLFRFRRKGDLDDAAEAIKAQARAVNITPEGHADLPGRLTNLGNALRCRFERTGEIQDIVEAIKVQTQAVDLTPEGHAGLPTLLHNLGYAWYHRYVSSGAPEHLEEAVHCHRSAATSCFGRPLTRVEAAKRWARLLNQYRPETEDVLPAFRTAIGLLPLVVGLEDTLQRRYAIIQDYKSLPLEASTVAFRLGRPDLALEWLEQGRCLVWGQQSQLHTPLDELRVKDGALAERLTDVAKQLEAAGASRQHSGSSTSPSEKVTLEDEAAAHVQLARIWDDLLVEVRAIPGFETFLQPLQCSAILQHLPASGAVVAINIHKDRCDAIALLAGSDKPLHVPLPDFTLEKAKQHHAALDKQLTEHHLRARDAEWSVEGDSGRALGRFAPCKNADGPSVYPILGHLWNEVVKPILSALQFLERGGNTGGTLPRIWWCPTGVLSFLPLHAAGVYTGSKQQSVMDYVVSSYTPTVTALTHRVMRDCAIDTKRSGLFLTCQPKAPGAASIPGTTNEVLSIHESATKHAVRSLKLEGDAVGPHQCLEYMEEFSSIHLACHASQNASDPLQSQFLFHKGNLTLGSIMRKNLKNSDLAFLSACKTSTGEAKIPDEAVHLAAGMLAAGYRRVVATMWSISDKHAPALATDFYEYLWDRRGESSLTQFDGSLSAYALHHAIQRLRAHEHLDISDRSLLTWIPYVHFGY</sequence>
<dbReference type="AlphaFoldDB" id="A0A4Y7SNI1"/>
<dbReference type="SUPFAM" id="SSF48452">
    <property type="entry name" value="TPR-like"/>
    <property type="match status" value="1"/>
</dbReference>
<evidence type="ECO:0000313" key="2">
    <source>
        <dbReference type="EMBL" id="TEB23427.1"/>
    </source>
</evidence>
<dbReference type="InterPro" id="IPR011990">
    <property type="entry name" value="TPR-like_helical_dom_sf"/>
</dbReference>
<keyword evidence="3" id="KW-1185">Reference proteome</keyword>
<proteinExistence type="predicted"/>